<evidence type="ECO:0000313" key="4">
    <source>
        <dbReference type="Proteomes" id="UP000191518"/>
    </source>
</evidence>
<proteinExistence type="predicted"/>
<evidence type="ECO:0000313" key="3">
    <source>
        <dbReference type="EMBL" id="OQE00421.1"/>
    </source>
</evidence>
<sequence length="263" mass="29829">MINFARIRQYLVLATCILFILGLLLYLRPYPSSNQFSKTKSTTSGNWGLSPPSPKPSTEVPLEGRWSYPRDRDNLLLTSDQCDAAFPELFVEIERAKKVRASKPITITELDSIQPKNGYVRAMIYDMQLYIIAKEGSIWSCEFATLAAINRALVTSPEPLSNIEFAFNTDDRIEPVALWGYARQATDELSWPEIKAGSTKEVLMKIEQDEQNSVTQWASKSAKLFWRGVVRMGPEIRDKLLSVTAGKEWADVKELGWGDDERK</sequence>
<evidence type="ECO:0000256" key="2">
    <source>
        <dbReference type="SAM" id="Phobius"/>
    </source>
</evidence>
<feature type="transmembrane region" description="Helical" evidence="2">
    <location>
        <begin position="7"/>
        <end position="27"/>
    </location>
</feature>
<dbReference type="AlphaFoldDB" id="A0A1V6RF45"/>
<keyword evidence="4" id="KW-1185">Reference proteome</keyword>
<dbReference type="EMBL" id="MDYP01000052">
    <property type="protein sequence ID" value="OQE00421.1"/>
    <property type="molecule type" value="Genomic_DNA"/>
</dbReference>
<organism evidence="3 4">
    <name type="scientific">Penicillium vulpinum</name>
    <dbReference type="NCBI Taxonomy" id="29845"/>
    <lineage>
        <taxon>Eukaryota</taxon>
        <taxon>Fungi</taxon>
        <taxon>Dikarya</taxon>
        <taxon>Ascomycota</taxon>
        <taxon>Pezizomycotina</taxon>
        <taxon>Eurotiomycetes</taxon>
        <taxon>Eurotiomycetidae</taxon>
        <taxon>Eurotiales</taxon>
        <taxon>Aspergillaceae</taxon>
        <taxon>Penicillium</taxon>
    </lineage>
</organism>
<keyword evidence="2" id="KW-1133">Transmembrane helix</keyword>
<reference evidence="4" key="1">
    <citation type="journal article" date="2017" name="Nat. Microbiol.">
        <title>Global analysis of biosynthetic gene clusters reveals vast potential of secondary metabolite production in Penicillium species.</title>
        <authorList>
            <person name="Nielsen J.C."/>
            <person name="Grijseels S."/>
            <person name="Prigent S."/>
            <person name="Ji B."/>
            <person name="Dainat J."/>
            <person name="Nielsen K.F."/>
            <person name="Frisvad J.C."/>
            <person name="Workman M."/>
            <person name="Nielsen J."/>
        </authorList>
    </citation>
    <scope>NUCLEOTIDE SEQUENCE [LARGE SCALE GENOMIC DNA]</scope>
    <source>
        <strain evidence="4">IBT 29486</strain>
    </source>
</reference>
<name>A0A1V6RF45_9EURO</name>
<feature type="region of interest" description="Disordered" evidence="1">
    <location>
        <begin position="37"/>
        <end position="61"/>
    </location>
</feature>
<comment type="caution">
    <text evidence="3">The sequence shown here is derived from an EMBL/GenBank/DDBJ whole genome shotgun (WGS) entry which is preliminary data.</text>
</comment>
<protein>
    <submittedName>
        <fullName evidence="3">Uncharacterized protein</fullName>
    </submittedName>
</protein>
<keyword evidence="2" id="KW-0472">Membrane</keyword>
<keyword evidence="2" id="KW-0812">Transmembrane</keyword>
<dbReference type="Proteomes" id="UP000191518">
    <property type="component" value="Unassembled WGS sequence"/>
</dbReference>
<accession>A0A1V6RF45</accession>
<gene>
    <name evidence="3" type="ORF">PENVUL_c052G09400</name>
</gene>
<evidence type="ECO:0000256" key="1">
    <source>
        <dbReference type="SAM" id="MobiDB-lite"/>
    </source>
</evidence>
<feature type="compositionally biased region" description="Polar residues" evidence="1">
    <location>
        <begin position="37"/>
        <end position="47"/>
    </location>
</feature>